<organism evidence="1 2">
    <name type="scientific">Bdellovibrio bacteriovorus</name>
    <dbReference type="NCBI Taxonomy" id="959"/>
    <lineage>
        <taxon>Bacteria</taxon>
        <taxon>Pseudomonadati</taxon>
        <taxon>Bdellovibrionota</taxon>
        <taxon>Bdellovibrionia</taxon>
        <taxon>Bdellovibrionales</taxon>
        <taxon>Pseudobdellovibrionaceae</taxon>
        <taxon>Bdellovibrio</taxon>
    </lineage>
</organism>
<evidence type="ECO:0000313" key="2">
    <source>
        <dbReference type="Proteomes" id="UP000075320"/>
    </source>
</evidence>
<dbReference type="RefSeq" id="WP_061834968.1">
    <property type="nucleotide sequence ID" value="NZ_LUKE01000001.1"/>
</dbReference>
<dbReference type="OrthoDB" id="9795980at2"/>
<dbReference type="Proteomes" id="UP000075320">
    <property type="component" value="Unassembled WGS sequence"/>
</dbReference>
<dbReference type="AlphaFoldDB" id="A0A150WSF9"/>
<name>A0A150WSF9_BDEBC</name>
<sequence>MKINYTFKHLDHSESLQNYTEERMGEVGRFLLKEGYGSVYFSKQKNEFCVELSVNTRQKYFKATGFASDPYAAVDAAAEKLEKQFLKVNKQFKSHKKPEQTKEARTEHVMRWKKAA</sequence>
<gene>
    <name evidence="1" type="ORF">AZI86_10395</name>
</gene>
<dbReference type="Pfam" id="PF02482">
    <property type="entry name" value="Ribosomal_S30AE"/>
    <property type="match status" value="1"/>
</dbReference>
<accession>A0A150WSF9</accession>
<dbReference type="SUPFAM" id="SSF69754">
    <property type="entry name" value="Ribosome binding protein Y (YfiA homologue)"/>
    <property type="match status" value="1"/>
</dbReference>
<dbReference type="Gene3D" id="3.30.160.100">
    <property type="entry name" value="Ribosome hibernation promotion factor-like"/>
    <property type="match status" value="1"/>
</dbReference>
<dbReference type="InterPro" id="IPR003489">
    <property type="entry name" value="RHF/RaiA"/>
</dbReference>
<proteinExistence type="predicted"/>
<dbReference type="CDD" id="cd00552">
    <property type="entry name" value="RaiA"/>
    <property type="match status" value="1"/>
</dbReference>
<evidence type="ECO:0000313" key="1">
    <source>
        <dbReference type="EMBL" id="KYG67392.1"/>
    </source>
</evidence>
<reference evidence="1 2" key="1">
    <citation type="submission" date="2016-03" db="EMBL/GenBank/DDBJ databases">
        <authorList>
            <person name="Ploux O."/>
        </authorList>
    </citation>
    <scope>NUCLEOTIDE SEQUENCE [LARGE SCALE GENOMIC DNA]</scope>
    <source>
        <strain evidence="1 2">R0</strain>
    </source>
</reference>
<keyword evidence="2" id="KW-1185">Reference proteome</keyword>
<dbReference type="NCBIfam" id="TIGR00741">
    <property type="entry name" value="yfiA"/>
    <property type="match status" value="1"/>
</dbReference>
<dbReference type="InterPro" id="IPR036567">
    <property type="entry name" value="RHF-like"/>
</dbReference>
<protein>
    <submittedName>
        <fullName evidence="1">Ribosome-associated protein Y</fullName>
    </submittedName>
</protein>
<dbReference type="EMBL" id="LUKE01000001">
    <property type="protein sequence ID" value="KYG67392.1"/>
    <property type="molecule type" value="Genomic_DNA"/>
</dbReference>
<comment type="caution">
    <text evidence="1">The sequence shown here is derived from an EMBL/GenBank/DDBJ whole genome shotgun (WGS) entry which is preliminary data.</text>
</comment>